<proteinExistence type="predicted"/>
<keyword evidence="3" id="KW-1185">Reference proteome</keyword>
<organism evidence="2 3">
    <name type="scientific">Massariosphaeria phaeospora</name>
    <dbReference type="NCBI Taxonomy" id="100035"/>
    <lineage>
        <taxon>Eukaryota</taxon>
        <taxon>Fungi</taxon>
        <taxon>Dikarya</taxon>
        <taxon>Ascomycota</taxon>
        <taxon>Pezizomycotina</taxon>
        <taxon>Dothideomycetes</taxon>
        <taxon>Pleosporomycetidae</taxon>
        <taxon>Pleosporales</taxon>
        <taxon>Pleosporales incertae sedis</taxon>
        <taxon>Massariosphaeria</taxon>
    </lineage>
</organism>
<evidence type="ECO:0000256" key="1">
    <source>
        <dbReference type="SAM" id="Phobius"/>
    </source>
</evidence>
<evidence type="ECO:0000313" key="3">
    <source>
        <dbReference type="Proteomes" id="UP000481861"/>
    </source>
</evidence>
<dbReference type="EMBL" id="JAADJZ010000033">
    <property type="protein sequence ID" value="KAF2865538.1"/>
    <property type="molecule type" value="Genomic_DNA"/>
</dbReference>
<keyword evidence="1" id="KW-0472">Membrane</keyword>
<keyword evidence="1" id="KW-1133">Transmembrane helix</keyword>
<accession>A0A7C8M1T1</accession>
<dbReference type="AlphaFoldDB" id="A0A7C8M1T1"/>
<feature type="transmembrane region" description="Helical" evidence="1">
    <location>
        <begin position="7"/>
        <end position="33"/>
    </location>
</feature>
<protein>
    <submittedName>
        <fullName evidence="2">Uncharacterized protein</fullName>
    </submittedName>
</protein>
<gene>
    <name evidence="2" type="ORF">BDV95DRAFT_586622</name>
</gene>
<sequence>MTEPNSLICLFVFSSTFGLVWHSLACLFFLLLVRRGPNWACYLRLILRMVWLCYAMPSQVKFRSIARFNTIDLLSVLIATTGRYTTYCKLKN</sequence>
<dbReference type="Proteomes" id="UP000481861">
    <property type="component" value="Unassembled WGS sequence"/>
</dbReference>
<evidence type="ECO:0000313" key="2">
    <source>
        <dbReference type="EMBL" id="KAF2865538.1"/>
    </source>
</evidence>
<reference evidence="2 3" key="1">
    <citation type="submission" date="2020-01" db="EMBL/GenBank/DDBJ databases">
        <authorList>
            <consortium name="DOE Joint Genome Institute"/>
            <person name="Haridas S."/>
            <person name="Albert R."/>
            <person name="Binder M."/>
            <person name="Bloem J."/>
            <person name="Labutti K."/>
            <person name="Salamov A."/>
            <person name="Andreopoulos B."/>
            <person name="Baker S.E."/>
            <person name="Barry K."/>
            <person name="Bills G."/>
            <person name="Bluhm B.H."/>
            <person name="Cannon C."/>
            <person name="Castanera R."/>
            <person name="Culley D.E."/>
            <person name="Daum C."/>
            <person name="Ezra D."/>
            <person name="Gonzalez J.B."/>
            <person name="Henrissat B."/>
            <person name="Kuo A."/>
            <person name="Liang C."/>
            <person name="Lipzen A."/>
            <person name="Lutzoni F."/>
            <person name="Magnuson J."/>
            <person name="Mondo S."/>
            <person name="Nolan M."/>
            <person name="Ohm R."/>
            <person name="Pangilinan J."/>
            <person name="Park H.-J.H."/>
            <person name="Ramirez L."/>
            <person name="Alfaro M."/>
            <person name="Sun H."/>
            <person name="Tritt A."/>
            <person name="Yoshinaga Y."/>
            <person name="Zwiers L.-H.L."/>
            <person name="Turgeon B.G."/>
            <person name="Goodwin S.B."/>
            <person name="Spatafora J.W."/>
            <person name="Crous P.W."/>
            <person name="Grigoriev I.V."/>
        </authorList>
    </citation>
    <scope>NUCLEOTIDE SEQUENCE [LARGE SCALE GENOMIC DNA]</scope>
    <source>
        <strain evidence="2 3">CBS 611.86</strain>
    </source>
</reference>
<name>A0A7C8M1T1_9PLEO</name>
<keyword evidence="1" id="KW-0812">Transmembrane</keyword>
<comment type="caution">
    <text evidence="2">The sequence shown here is derived from an EMBL/GenBank/DDBJ whole genome shotgun (WGS) entry which is preliminary data.</text>
</comment>